<dbReference type="PANTHER" id="PTHR42756">
    <property type="entry name" value="TRANSCRIPTIONAL REGULATOR, MARR"/>
    <property type="match status" value="1"/>
</dbReference>
<dbReference type="PROSITE" id="PS50995">
    <property type="entry name" value="HTH_MARR_2"/>
    <property type="match status" value="1"/>
</dbReference>
<dbReference type="OrthoDB" id="69852at2"/>
<dbReference type="GO" id="GO:0003677">
    <property type="term" value="F:DNA binding"/>
    <property type="evidence" value="ECO:0007669"/>
    <property type="project" value="UniProtKB-KW"/>
</dbReference>
<accession>A0A3E0VQB1</accession>
<dbReference type="PANTHER" id="PTHR42756:SF1">
    <property type="entry name" value="TRANSCRIPTIONAL REPRESSOR OF EMRAB OPERON"/>
    <property type="match status" value="1"/>
</dbReference>
<gene>
    <name evidence="5" type="ORF">B7R22_18195</name>
</gene>
<keyword evidence="3" id="KW-0804">Transcription</keyword>
<protein>
    <recommendedName>
        <fullName evidence="4">HTH marR-type domain-containing protein</fullName>
    </recommendedName>
</protein>
<name>A0A3E0VQB1_9MICO</name>
<evidence type="ECO:0000259" key="4">
    <source>
        <dbReference type="PROSITE" id="PS50995"/>
    </source>
</evidence>
<dbReference type="GO" id="GO:0003700">
    <property type="term" value="F:DNA-binding transcription factor activity"/>
    <property type="evidence" value="ECO:0007669"/>
    <property type="project" value="InterPro"/>
</dbReference>
<dbReference type="Gene3D" id="1.10.10.10">
    <property type="entry name" value="Winged helix-like DNA-binding domain superfamily/Winged helix DNA-binding domain"/>
    <property type="match status" value="1"/>
</dbReference>
<evidence type="ECO:0000256" key="3">
    <source>
        <dbReference type="ARBA" id="ARBA00023163"/>
    </source>
</evidence>
<dbReference type="InterPro" id="IPR036388">
    <property type="entry name" value="WH-like_DNA-bd_sf"/>
</dbReference>
<dbReference type="SUPFAM" id="SSF46785">
    <property type="entry name" value="Winged helix' DNA-binding domain"/>
    <property type="match status" value="1"/>
</dbReference>
<dbReference type="Proteomes" id="UP000256541">
    <property type="component" value="Unassembled WGS sequence"/>
</dbReference>
<comment type="caution">
    <text evidence="5">The sequence shown here is derived from an EMBL/GenBank/DDBJ whole genome shotgun (WGS) entry which is preliminary data.</text>
</comment>
<evidence type="ECO:0000256" key="1">
    <source>
        <dbReference type="ARBA" id="ARBA00023015"/>
    </source>
</evidence>
<dbReference type="Pfam" id="PF01047">
    <property type="entry name" value="MarR"/>
    <property type="match status" value="1"/>
</dbReference>
<dbReference type="AlphaFoldDB" id="A0A3E0VQB1"/>
<evidence type="ECO:0000313" key="6">
    <source>
        <dbReference type="Proteomes" id="UP000256541"/>
    </source>
</evidence>
<dbReference type="InterPro" id="IPR000835">
    <property type="entry name" value="HTH_MarR-typ"/>
</dbReference>
<proteinExistence type="predicted"/>
<sequence>MPSEIIAGSETTSTVQLPREESWGYQVNHLARLLEGALRDRIARHGVLPGAFAQLLALFERDGLSQSELSSAVHIDPSTMALTVRRMERDGLVTRSPSLRDRRQTEIRLTRHARELQSTLIGRAIEVNDLAKKGVDDADLAVVRRVLAQMIANLLNDVERAPS</sequence>
<organism evidence="5 6">
    <name type="scientific">Subtercola boreus</name>
    <dbReference type="NCBI Taxonomy" id="120213"/>
    <lineage>
        <taxon>Bacteria</taxon>
        <taxon>Bacillati</taxon>
        <taxon>Actinomycetota</taxon>
        <taxon>Actinomycetes</taxon>
        <taxon>Micrococcales</taxon>
        <taxon>Microbacteriaceae</taxon>
        <taxon>Subtercola</taxon>
    </lineage>
</organism>
<dbReference type="EMBL" id="NBXB01000071">
    <property type="protein sequence ID" value="RFA11720.1"/>
    <property type="molecule type" value="Genomic_DNA"/>
</dbReference>
<dbReference type="PRINTS" id="PR00598">
    <property type="entry name" value="HTHMARR"/>
</dbReference>
<dbReference type="InterPro" id="IPR036390">
    <property type="entry name" value="WH_DNA-bd_sf"/>
</dbReference>
<keyword evidence="2" id="KW-0238">DNA-binding</keyword>
<keyword evidence="1" id="KW-0805">Transcription regulation</keyword>
<dbReference type="SMART" id="SM00347">
    <property type="entry name" value="HTH_MARR"/>
    <property type="match status" value="1"/>
</dbReference>
<evidence type="ECO:0000256" key="2">
    <source>
        <dbReference type="ARBA" id="ARBA00023125"/>
    </source>
</evidence>
<evidence type="ECO:0000313" key="5">
    <source>
        <dbReference type="EMBL" id="RFA11720.1"/>
    </source>
</evidence>
<reference evidence="5 6" key="1">
    <citation type="submission" date="2017-04" db="EMBL/GenBank/DDBJ databases">
        <title>Comparative genome analysis of Subtercola boreus.</title>
        <authorList>
            <person name="Cho Y.-J."/>
            <person name="Cho A."/>
            <person name="Kim O.-S."/>
            <person name="Lee J.-I."/>
        </authorList>
    </citation>
    <scope>NUCLEOTIDE SEQUENCE [LARGE SCALE GENOMIC DNA]</scope>
    <source>
        <strain evidence="5 6">P27479</strain>
    </source>
</reference>
<dbReference type="RefSeq" id="WP_116413130.1">
    <property type="nucleotide sequence ID" value="NZ_NBXB01000071.1"/>
</dbReference>
<feature type="domain" description="HTH marR-type" evidence="4">
    <location>
        <begin position="20"/>
        <end position="152"/>
    </location>
</feature>